<dbReference type="Gene3D" id="4.10.320.10">
    <property type="entry name" value="E3-binding domain"/>
    <property type="match status" value="1"/>
</dbReference>
<dbReference type="AlphaFoldDB" id="A0A0K2G6E4"/>
<dbReference type="Gene3D" id="2.40.50.100">
    <property type="match status" value="1"/>
</dbReference>
<comment type="subunit">
    <text evidence="3">Forms a 24-polypeptide structural core with octahedral symmetry.</text>
</comment>
<dbReference type="PROSITE" id="PS50968">
    <property type="entry name" value="BIOTINYL_LIPOYL"/>
    <property type="match status" value="1"/>
</dbReference>
<sequence length="404" mass="43585">MHDEFGCLFASPITDHSSLITRFAVATDIIMPQLGESIAEGTVVKWLIPAGGSIEKDQSLLEVETEKVSLEIPSPATGVLSEILVKEGETVPVGALLARIERTPPADVINRVGGVVVRQMEPAPAGEEHHSPAVRQLAKQHGVDLAQVKGTGAGGRVTKNDVLDFIAQRGAQGTVAPGGGEPSMGEEIRPLTQMRKTIAERMVQSKQTSAHVATFFEADFSSVAKFREGRDLTYLPFVVRAVTKALRDVPIVNSAWTEHGIIIKKDLHIGIATALEDGLLVPVVRHADRKGLSQLAKEIVDLAERARSKKLSPEEVQGGTFTITNHGGFGSLFSTPIIHQPQIAILGVGAIQKRAVVTNDAIAIRPMGYLSLSFDHRVIDGATADQFMAKVKHYLEQSHWEQIL</sequence>
<name>A0A0K2G6E4_NITMO</name>
<reference evidence="10 11" key="1">
    <citation type="journal article" date="2015" name="Proc. Natl. Acad. Sci. U.S.A.">
        <title>Expanded metabolic versatility of ubiquitous nitrite-oxidizing bacteria from the genus Nitrospira.</title>
        <authorList>
            <person name="Koch H."/>
            <person name="Lucker S."/>
            <person name="Albertsen M."/>
            <person name="Kitzinger K."/>
            <person name="Herbold C."/>
            <person name="Spieck E."/>
            <person name="Nielsen P.H."/>
            <person name="Wagner M."/>
            <person name="Daims H."/>
        </authorList>
    </citation>
    <scope>NUCLEOTIDE SEQUENCE [LARGE SCALE GENOMIC DNA]</scope>
    <source>
        <strain evidence="10 11">NSP M-1</strain>
    </source>
</reference>
<evidence type="ECO:0000313" key="10">
    <source>
        <dbReference type="EMBL" id="ALA56500.1"/>
    </source>
</evidence>
<dbReference type="Pfam" id="PF00198">
    <property type="entry name" value="2-oxoacid_dh"/>
    <property type="match status" value="1"/>
</dbReference>
<dbReference type="GO" id="GO:0031405">
    <property type="term" value="F:lipoic acid binding"/>
    <property type="evidence" value="ECO:0007669"/>
    <property type="project" value="TreeGrafter"/>
</dbReference>
<dbReference type="PATRIC" id="fig|42253.5.peg.60"/>
<evidence type="ECO:0000256" key="2">
    <source>
        <dbReference type="ARBA" id="ARBA00007317"/>
    </source>
</evidence>
<keyword evidence="6 7" id="KW-0012">Acyltransferase</keyword>
<dbReference type="Proteomes" id="UP000069205">
    <property type="component" value="Chromosome"/>
</dbReference>
<dbReference type="Gene3D" id="3.30.559.10">
    <property type="entry name" value="Chloramphenicol acetyltransferase-like domain"/>
    <property type="match status" value="1"/>
</dbReference>
<dbReference type="InterPro" id="IPR050743">
    <property type="entry name" value="2-oxoacid_DH_E2_comp"/>
</dbReference>
<dbReference type="InterPro" id="IPR023213">
    <property type="entry name" value="CAT-like_dom_sf"/>
</dbReference>
<keyword evidence="5 7" id="KW-0450">Lipoyl</keyword>
<dbReference type="Pfam" id="PF02817">
    <property type="entry name" value="E3_binding"/>
    <property type="match status" value="1"/>
</dbReference>
<dbReference type="GO" id="GO:0005737">
    <property type="term" value="C:cytoplasm"/>
    <property type="evidence" value="ECO:0007669"/>
    <property type="project" value="TreeGrafter"/>
</dbReference>
<dbReference type="PANTHER" id="PTHR43178:SF5">
    <property type="entry name" value="LIPOAMIDE ACYLTRANSFERASE COMPONENT OF BRANCHED-CHAIN ALPHA-KETO ACID DEHYDROGENASE COMPLEX, MITOCHONDRIAL"/>
    <property type="match status" value="1"/>
</dbReference>
<dbReference type="EC" id="2.3.1.-" evidence="7"/>
<dbReference type="OrthoDB" id="9805770at2"/>
<dbReference type="InterPro" id="IPR036625">
    <property type="entry name" value="E3-bd_dom_sf"/>
</dbReference>
<evidence type="ECO:0000256" key="1">
    <source>
        <dbReference type="ARBA" id="ARBA00001938"/>
    </source>
</evidence>
<accession>A0A0K2G6E4</accession>
<evidence type="ECO:0000256" key="5">
    <source>
        <dbReference type="ARBA" id="ARBA00022823"/>
    </source>
</evidence>
<keyword evidence="11" id="KW-1185">Reference proteome</keyword>
<dbReference type="GO" id="GO:0016407">
    <property type="term" value="F:acetyltransferase activity"/>
    <property type="evidence" value="ECO:0007669"/>
    <property type="project" value="TreeGrafter"/>
</dbReference>
<dbReference type="SUPFAM" id="SSF51230">
    <property type="entry name" value="Single hybrid motif"/>
    <property type="match status" value="1"/>
</dbReference>
<organism evidence="10 11">
    <name type="scientific">Nitrospira moscoviensis</name>
    <dbReference type="NCBI Taxonomy" id="42253"/>
    <lineage>
        <taxon>Bacteria</taxon>
        <taxon>Pseudomonadati</taxon>
        <taxon>Nitrospirota</taxon>
        <taxon>Nitrospiria</taxon>
        <taxon>Nitrospirales</taxon>
        <taxon>Nitrospiraceae</taxon>
        <taxon>Nitrospira</taxon>
    </lineage>
</organism>
<gene>
    <name evidence="10" type="ORF">NITMOv2_0058</name>
</gene>
<dbReference type="InterPro" id="IPR001078">
    <property type="entry name" value="2-oxoacid_DH_actylTfrase"/>
</dbReference>
<protein>
    <recommendedName>
        <fullName evidence="7">Dihydrolipoamide acetyltransferase component of pyruvate dehydrogenase complex</fullName>
        <ecNumber evidence="7">2.3.1.-</ecNumber>
    </recommendedName>
</protein>
<evidence type="ECO:0000259" key="9">
    <source>
        <dbReference type="PROSITE" id="PS51826"/>
    </source>
</evidence>
<feature type="domain" description="Peripheral subunit-binding (PSBD)" evidence="9">
    <location>
        <begin position="129"/>
        <end position="166"/>
    </location>
</feature>
<dbReference type="CDD" id="cd06849">
    <property type="entry name" value="lipoyl_domain"/>
    <property type="match status" value="1"/>
</dbReference>
<evidence type="ECO:0000256" key="3">
    <source>
        <dbReference type="ARBA" id="ARBA00011484"/>
    </source>
</evidence>
<proteinExistence type="inferred from homology"/>
<evidence type="ECO:0000256" key="6">
    <source>
        <dbReference type="ARBA" id="ARBA00023315"/>
    </source>
</evidence>
<dbReference type="InterPro" id="IPR003016">
    <property type="entry name" value="2-oxoA_DH_lipoyl-BS"/>
</dbReference>
<dbReference type="PANTHER" id="PTHR43178">
    <property type="entry name" value="DIHYDROLIPOAMIDE ACETYLTRANSFERASE COMPONENT OF PYRUVATE DEHYDROGENASE COMPLEX"/>
    <property type="match status" value="1"/>
</dbReference>
<dbReference type="SUPFAM" id="SSF52777">
    <property type="entry name" value="CoA-dependent acyltransferases"/>
    <property type="match status" value="1"/>
</dbReference>
<dbReference type="EMBL" id="CP011801">
    <property type="protein sequence ID" value="ALA56500.1"/>
    <property type="molecule type" value="Genomic_DNA"/>
</dbReference>
<keyword evidence="4 7" id="KW-0808">Transferase</keyword>
<evidence type="ECO:0000256" key="4">
    <source>
        <dbReference type="ARBA" id="ARBA00022679"/>
    </source>
</evidence>
<dbReference type="PROSITE" id="PS00189">
    <property type="entry name" value="LIPOYL"/>
    <property type="match status" value="1"/>
</dbReference>
<evidence type="ECO:0000259" key="8">
    <source>
        <dbReference type="PROSITE" id="PS50968"/>
    </source>
</evidence>
<dbReference type="InterPro" id="IPR000089">
    <property type="entry name" value="Biotin_lipoyl"/>
</dbReference>
<comment type="similarity">
    <text evidence="2 7">Belongs to the 2-oxoacid dehydrogenase family.</text>
</comment>
<dbReference type="InterPro" id="IPR011053">
    <property type="entry name" value="Single_hybrid_motif"/>
</dbReference>
<evidence type="ECO:0000256" key="7">
    <source>
        <dbReference type="RuleBase" id="RU003423"/>
    </source>
</evidence>
<dbReference type="KEGG" id="nmv:NITMOv2_0058"/>
<evidence type="ECO:0000313" key="11">
    <source>
        <dbReference type="Proteomes" id="UP000069205"/>
    </source>
</evidence>
<feature type="domain" description="Lipoyl-binding" evidence="8">
    <location>
        <begin position="26"/>
        <end position="101"/>
    </location>
</feature>
<comment type="cofactor">
    <cofactor evidence="1 7">
        <name>(R)-lipoate</name>
        <dbReference type="ChEBI" id="CHEBI:83088"/>
    </cofactor>
</comment>
<dbReference type="PROSITE" id="PS51826">
    <property type="entry name" value="PSBD"/>
    <property type="match status" value="1"/>
</dbReference>
<dbReference type="Pfam" id="PF00364">
    <property type="entry name" value="Biotin_lipoyl"/>
    <property type="match status" value="1"/>
</dbReference>
<dbReference type="STRING" id="42253.NITMOv2_0058"/>
<dbReference type="SUPFAM" id="SSF47005">
    <property type="entry name" value="Peripheral subunit-binding domain of 2-oxo acid dehydrogenase complex"/>
    <property type="match status" value="1"/>
</dbReference>
<dbReference type="InterPro" id="IPR004167">
    <property type="entry name" value="PSBD"/>
</dbReference>